<evidence type="ECO:0000259" key="1">
    <source>
        <dbReference type="PROSITE" id="PS51186"/>
    </source>
</evidence>
<proteinExistence type="predicted"/>
<dbReference type="AlphaFoldDB" id="A0A0E4CTS1"/>
<organism evidence="2 3">
    <name type="scientific">Streptococcus varani</name>
    <dbReference type="NCBI Taxonomy" id="1608583"/>
    <lineage>
        <taxon>Bacteria</taxon>
        <taxon>Bacillati</taxon>
        <taxon>Bacillota</taxon>
        <taxon>Bacilli</taxon>
        <taxon>Lactobacillales</taxon>
        <taxon>Streptococcaceae</taxon>
        <taxon>Streptococcus</taxon>
    </lineage>
</organism>
<dbReference type="PANTHER" id="PTHR43072:SF8">
    <property type="entry name" value="ACYLTRANSFERASE FABY-RELATED"/>
    <property type="match status" value="1"/>
</dbReference>
<dbReference type="SUPFAM" id="SSF55729">
    <property type="entry name" value="Acyl-CoA N-acyltransferases (Nat)"/>
    <property type="match status" value="1"/>
</dbReference>
<dbReference type="InterPro" id="IPR000182">
    <property type="entry name" value="GNAT_dom"/>
</dbReference>
<dbReference type="InterPro" id="IPR016181">
    <property type="entry name" value="Acyl_CoA_acyltransferase"/>
</dbReference>
<dbReference type="OrthoDB" id="9798006at2"/>
<dbReference type="RefSeq" id="WP_093651559.1">
    <property type="nucleotide sequence ID" value="NZ_CTEN01000007.1"/>
</dbReference>
<name>A0A0E4CTS1_9STRE</name>
<dbReference type="CDD" id="cd04301">
    <property type="entry name" value="NAT_SF"/>
    <property type="match status" value="1"/>
</dbReference>
<protein>
    <submittedName>
        <fullName evidence="2">Sortase</fullName>
    </submittedName>
</protein>
<dbReference type="PANTHER" id="PTHR43072">
    <property type="entry name" value="N-ACETYLTRANSFERASE"/>
    <property type="match status" value="1"/>
</dbReference>
<keyword evidence="3" id="KW-1185">Reference proteome</keyword>
<gene>
    <name evidence="2" type="ORF">BN1356_02413</name>
</gene>
<reference evidence="3" key="1">
    <citation type="submission" date="2015-03" db="EMBL/GenBank/DDBJ databases">
        <authorList>
            <person name="Urmite Genomes"/>
        </authorList>
    </citation>
    <scope>NUCLEOTIDE SEQUENCE [LARGE SCALE GENOMIC DNA]</scope>
    <source>
        <strain evidence="3">FF10</strain>
    </source>
</reference>
<dbReference type="STRING" id="1608583.BN1356_02413"/>
<evidence type="ECO:0000313" key="2">
    <source>
        <dbReference type="EMBL" id="CQR26071.1"/>
    </source>
</evidence>
<sequence>MIIRQANVEDADQFLAIYAPYVEETAITFETEVPSLEEFKKRIQSIQEKFPYLVAEKDGKILGYAYAHAYYERAAYNWTVELSIYVDGKLRQSGIGSMLYDALEKELAKRNFINFMACISLPNEASVHFHQKRGYEKVGHFKKVGYKFGQWRDILWMEKRIKEVDVPKSILYK</sequence>
<dbReference type="Gene3D" id="3.40.630.30">
    <property type="match status" value="1"/>
</dbReference>
<evidence type="ECO:0000313" key="3">
    <source>
        <dbReference type="Proteomes" id="UP000198604"/>
    </source>
</evidence>
<accession>A0A0E4CTS1</accession>
<dbReference type="Pfam" id="PF13420">
    <property type="entry name" value="Acetyltransf_4"/>
    <property type="match status" value="1"/>
</dbReference>
<dbReference type="Proteomes" id="UP000198604">
    <property type="component" value="Unassembled WGS sequence"/>
</dbReference>
<feature type="domain" description="N-acetyltransferase" evidence="1">
    <location>
        <begin position="1"/>
        <end position="162"/>
    </location>
</feature>
<dbReference type="GO" id="GO:0016747">
    <property type="term" value="F:acyltransferase activity, transferring groups other than amino-acyl groups"/>
    <property type="evidence" value="ECO:0007669"/>
    <property type="project" value="InterPro"/>
</dbReference>
<dbReference type="EMBL" id="CTEN01000007">
    <property type="protein sequence ID" value="CQR26071.1"/>
    <property type="molecule type" value="Genomic_DNA"/>
</dbReference>
<dbReference type="PROSITE" id="PS51186">
    <property type="entry name" value="GNAT"/>
    <property type="match status" value="1"/>
</dbReference>